<evidence type="ECO:0000313" key="3">
    <source>
        <dbReference type="Proteomes" id="UP000630528"/>
    </source>
</evidence>
<evidence type="ECO:0000256" key="1">
    <source>
        <dbReference type="SAM" id="SignalP"/>
    </source>
</evidence>
<feature type="signal peptide" evidence="1">
    <location>
        <begin position="1"/>
        <end position="23"/>
    </location>
</feature>
<evidence type="ECO:0000313" key="2">
    <source>
        <dbReference type="EMBL" id="MBK6009464.1"/>
    </source>
</evidence>
<organism evidence="2 3">
    <name type="scientific">Ramlibacter ginsenosidimutans</name>
    <dbReference type="NCBI Taxonomy" id="502333"/>
    <lineage>
        <taxon>Bacteria</taxon>
        <taxon>Pseudomonadati</taxon>
        <taxon>Pseudomonadota</taxon>
        <taxon>Betaproteobacteria</taxon>
        <taxon>Burkholderiales</taxon>
        <taxon>Comamonadaceae</taxon>
        <taxon>Ramlibacter</taxon>
    </lineage>
</organism>
<proteinExistence type="predicted"/>
<protein>
    <submittedName>
        <fullName evidence="2">Uncharacterized protein</fullName>
    </submittedName>
</protein>
<dbReference type="RefSeq" id="WP_201178086.1">
    <property type="nucleotide sequence ID" value="NZ_JAEPWM010000021.1"/>
</dbReference>
<keyword evidence="3" id="KW-1185">Reference proteome</keyword>
<reference evidence="2" key="2">
    <citation type="submission" date="2021-01" db="EMBL/GenBank/DDBJ databases">
        <authorList>
            <person name="Kang M."/>
        </authorList>
    </citation>
    <scope>NUCLEOTIDE SEQUENCE</scope>
    <source>
        <strain evidence="2">KACC 17527</strain>
    </source>
</reference>
<dbReference type="AlphaFoldDB" id="A0A934TXH9"/>
<keyword evidence="1" id="KW-0732">Signal</keyword>
<comment type="caution">
    <text evidence="2">The sequence shown here is derived from an EMBL/GenBank/DDBJ whole genome shotgun (WGS) entry which is preliminary data.</text>
</comment>
<sequence length="140" mass="14829">MDRRSFARAAAACMVFAAASASAASWRPVPGASELDIDVASFQQERTRVSAWLRWPGRSPLLVDVAAQVGPAGRLHRTAVRTEFDCARRTVRVLAAQGFDRGGAPLFMASVPGPVRAVAGADLSWAYEAACEAARSAGRL</sequence>
<dbReference type="EMBL" id="JAEPWM010000021">
    <property type="protein sequence ID" value="MBK6009464.1"/>
    <property type="molecule type" value="Genomic_DNA"/>
</dbReference>
<feature type="chain" id="PRO_5037381663" evidence="1">
    <location>
        <begin position="24"/>
        <end position="140"/>
    </location>
</feature>
<reference evidence="2" key="1">
    <citation type="journal article" date="2012" name="J. Microbiol. Biotechnol.">
        <title>Ramlibacter ginsenosidimutans sp. nov., with ginsenoside-converting activity.</title>
        <authorList>
            <person name="Wang L."/>
            <person name="An D.S."/>
            <person name="Kim S.G."/>
            <person name="Jin F.X."/>
            <person name="Kim S.C."/>
            <person name="Lee S.T."/>
            <person name="Im W.T."/>
        </authorList>
    </citation>
    <scope>NUCLEOTIDE SEQUENCE</scope>
    <source>
        <strain evidence="2">KACC 17527</strain>
    </source>
</reference>
<name>A0A934TXH9_9BURK</name>
<accession>A0A934TXH9</accession>
<gene>
    <name evidence="2" type="ORF">JJB11_25480</name>
</gene>
<dbReference type="Proteomes" id="UP000630528">
    <property type="component" value="Unassembled WGS sequence"/>
</dbReference>